<gene>
    <name evidence="2" type="ORF">C6P37_12365</name>
</gene>
<accession>A0A3E0K2F6</accession>
<dbReference type="EMBL" id="QEWE01000022">
    <property type="protein sequence ID" value="REJ27241.1"/>
    <property type="molecule type" value="Genomic_DNA"/>
</dbReference>
<dbReference type="Proteomes" id="UP000257014">
    <property type="component" value="Unassembled WGS sequence"/>
</dbReference>
<evidence type="ECO:0000313" key="2">
    <source>
        <dbReference type="EMBL" id="REJ27241.1"/>
    </source>
</evidence>
<organism evidence="2 3">
    <name type="scientific">Caldibacillus debilis</name>
    <dbReference type="NCBI Taxonomy" id="301148"/>
    <lineage>
        <taxon>Bacteria</taxon>
        <taxon>Bacillati</taxon>
        <taxon>Bacillota</taxon>
        <taxon>Bacilli</taxon>
        <taxon>Bacillales</taxon>
        <taxon>Bacillaceae</taxon>
        <taxon>Caldibacillus</taxon>
    </lineage>
</organism>
<feature type="region of interest" description="Disordered" evidence="1">
    <location>
        <begin position="1"/>
        <end position="71"/>
    </location>
</feature>
<name>A0A3E0K2F6_9BACI</name>
<sequence length="71" mass="7618">MERIRAARPGGGTPDGRVEKPPSGRRISESSSTAGFPSPYPPPDFPGVLRPLPEFNFATKDYSPSSTRTAD</sequence>
<protein>
    <submittedName>
        <fullName evidence="2">Uncharacterized protein</fullName>
    </submittedName>
</protein>
<feature type="compositionally biased region" description="Basic and acidic residues" evidence="1">
    <location>
        <begin position="16"/>
        <end position="28"/>
    </location>
</feature>
<dbReference type="AlphaFoldDB" id="A0A3E0K2F6"/>
<evidence type="ECO:0000256" key="1">
    <source>
        <dbReference type="SAM" id="MobiDB-lite"/>
    </source>
</evidence>
<feature type="compositionally biased region" description="Polar residues" evidence="1">
    <location>
        <begin position="62"/>
        <end position="71"/>
    </location>
</feature>
<proteinExistence type="predicted"/>
<evidence type="ECO:0000313" key="3">
    <source>
        <dbReference type="Proteomes" id="UP000257014"/>
    </source>
</evidence>
<comment type="caution">
    <text evidence="2">The sequence shown here is derived from an EMBL/GenBank/DDBJ whole genome shotgun (WGS) entry which is preliminary data.</text>
</comment>
<reference evidence="2 3" key="1">
    <citation type="submission" date="2018-03" db="EMBL/GenBank/DDBJ databases">
        <authorList>
            <person name="Keele B.F."/>
        </authorList>
    </citation>
    <scope>NUCLEOTIDE SEQUENCE [LARGE SCALE GENOMIC DNA]</scope>
    <source>
        <strain evidence="2">ZCTH4_d</strain>
    </source>
</reference>